<sequence length="59" mass="6572">MIIEAIYEQPAVTSSPFVGARLSAAAGKSQVHITLNSVKNKEVIRDFHNKLTLKEYLRS</sequence>
<gene>
    <name evidence="1" type="ORF">J5A65_13400</name>
</gene>
<reference evidence="1 2" key="1">
    <citation type="submission" date="2021-03" db="EMBL/GenBank/DDBJ databases">
        <title>Human Oral Microbial Genomes.</title>
        <authorList>
            <person name="Johnston C.D."/>
            <person name="Chen T."/>
            <person name="Dewhirst F.E."/>
        </authorList>
    </citation>
    <scope>NUCLEOTIDE SEQUENCE [LARGE SCALE GENOMIC DNA]</scope>
    <source>
        <strain evidence="1 2">DSMZ 100122</strain>
    </source>
</reference>
<proteinExistence type="predicted"/>
<protein>
    <submittedName>
        <fullName evidence="1">Uncharacterized protein</fullName>
    </submittedName>
</protein>
<accession>A0ABX7Y4B2</accession>
<evidence type="ECO:0000313" key="2">
    <source>
        <dbReference type="Proteomes" id="UP000678513"/>
    </source>
</evidence>
<dbReference type="RefSeq" id="WP_212323067.1">
    <property type="nucleotide sequence ID" value="NZ_AP024463.1"/>
</dbReference>
<evidence type="ECO:0000313" key="1">
    <source>
        <dbReference type="EMBL" id="QUC07891.1"/>
    </source>
</evidence>
<dbReference type="EMBL" id="CP072384">
    <property type="protein sequence ID" value="QUC07891.1"/>
    <property type="molecule type" value="Genomic_DNA"/>
</dbReference>
<keyword evidence="2" id="KW-1185">Reference proteome</keyword>
<dbReference type="Proteomes" id="UP000678513">
    <property type="component" value="Chromosome"/>
</dbReference>
<organism evidence="1 2">
    <name type="scientific">Arachnia rubra</name>
    <dbReference type="NCBI Taxonomy" id="1547448"/>
    <lineage>
        <taxon>Bacteria</taxon>
        <taxon>Bacillati</taxon>
        <taxon>Actinomycetota</taxon>
        <taxon>Actinomycetes</taxon>
        <taxon>Propionibacteriales</taxon>
        <taxon>Propionibacteriaceae</taxon>
        <taxon>Arachnia</taxon>
    </lineage>
</organism>
<name>A0ABX7Y4B2_9ACTN</name>